<dbReference type="GO" id="GO:0004693">
    <property type="term" value="F:cyclin-dependent protein serine/threonine kinase activity"/>
    <property type="evidence" value="ECO:0007669"/>
    <property type="project" value="UniProtKB-EC"/>
</dbReference>
<name>A0A067N248_BOTB1</name>
<evidence type="ECO:0000256" key="7">
    <source>
        <dbReference type="ARBA" id="ARBA00047811"/>
    </source>
</evidence>
<evidence type="ECO:0000256" key="4">
    <source>
        <dbReference type="ARBA" id="ARBA00022741"/>
    </source>
</evidence>
<dbReference type="OrthoDB" id="204883at2759"/>
<organism evidence="13 14">
    <name type="scientific">Botryobasidium botryosum (strain FD-172 SS1)</name>
    <dbReference type="NCBI Taxonomy" id="930990"/>
    <lineage>
        <taxon>Eukaryota</taxon>
        <taxon>Fungi</taxon>
        <taxon>Dikarya</taxon>
        <taxon>Basidiomycota</taxon>
        <taxon>Agaricomycotina</taxon>
        <taxon>Agaricomycetes</taxon>
        <taxon>Cantharellales</taxon>
        <taxon>Botryobasidiaceae</taxon>
        <taxon>Botryobasidium</taxon>
    </lineage>
</organism>
<accession>A0A067N248</accession>
<evidence type="ECO:0000256" key="2">
    <source>
        <dbReference type="ARBA" id="ARBA00022527"/>
    </source>
</evidence>
<dbReference type="HOGENOM" id="CLU_000288_181_1_1"/>
<evidence type="ECO:0000256" key="3">
    <source>
        <dbReference type="ARBA" id="ARBA00022679"/>
    </source>
</evidence>
<evidence type="ECO:0000256" key="11">
    <source>
        <dbReference type="SAM" id="MobiDB-lite"/>
    </source>
</evidence>
<sequence length="667" mass="72307">MGDLRLSPMHPAAAMTSEVAPAIVVSHLAKRKDRSLSPLPGKHTLRGLAGNKAGRQNGSQMSTNGLVPRASLTSDFDNNSAPQVTSTNGDSFFAAPAVPSRFAHAHAELISASSSSSVVVPSSITFAASDHSHGAVAHTASGVPSGPKSLQSPPISALRPAEHRSPVLPSNPLPHKPSWQSKSSTGAKVNQGSALVKQFFPGDDDDGDSEGPSTSKGTLGAPTRLSQPSEVSTKASQPAPQANTLSRTSSYSSSTPAPANHFIPARSSIPSSPPTYPLPPHIEEATRQTAPASSNHSAHVQAATAPPVVTHNQPPKASPNVAHGNGKSRSHPSQASTSRSEDVYQILTQVGEGTYGKVYKARDTVRSRNVALKRIRVEAERDGFPVTAMREIKLLQSLRHSNIINLYEMMVSKGAVYMVFEYMDHDLTGVLSQHQFTFAPAHLKSLCHQMLAGLAYLHHKGVIHRDMKGSNILLNNRGELKLGDFGLARFYQKRRRTDYTNRVITLWYRPPELLLGATEYGPEVDMWSAGCIMLELFTKKPIFQGNDEIHQLEVVYRLMGTPSADDWPGFNNLPWSELVKPKELSRARFREAFQKYLSPAALDLAAALLTYNPDKRVSAAQALEAPYFTSELPQAEQPTGLASLEGEWHELESKRARQKRRKTEGAS</sequence>
<dbReference type="STRING" id="930990.A0A067N248"/>
<evidence type="ECO:0000256" key="1">
    <source>
        <dbReference type="ARBA" id="ARBA00006485"/>
    </source>
</evidence>
<evidence type="ECO:0000256" key="10">
    <source>
        <dbReference type="PROSITE-ProRule" id="PRU10141"/>
    </source>
</evidence>
<gene>
    <name evidence="13" type="ORF">BOTBODRAFT_169704</name>
</gene>
<keyword evidence="2" id="KW-0723">Serine/threonine-protein kinase</keyword>
<feature type="compositionally biased region" description="Polar residues" evidence="11">
    <location>
        <begin position="224"/>
        <end position="243"/>
    </location>
</feature>
<dbReference type="FunCoup" id="A0A067N248">
    <property type="interactions" value="152"/>
</dbReference>
<feature type="compositionally biased region" description="Low complexity" evidence="11">
    <location>
        <begin position="244"/>
        <end position="255"/>
    </location>
</feature>
<dbReference type="GO" id="GO:0030332">
    <property type="term" value="F:cyclin binding"/>
    <property type="evidence" value="ECO:0007669"/>
    <property type="project" value="TreeGrafter"/>
</dbReference>
<comment type="catalytic activity">
    <reaction evidence="9">
        <text>[DNA-directed RNA polymerase] + ATP = phospho-[DNA-directed RNA polymerase] + ADP + H(+)</text>
        <dbReference type="Rhea" id="RHEA:10216"/>
        <dbReference type="Rhea" id="RHEA-COMP:11321"/>
        <dbReference type="Rhea" id="RHEA-COMP:11322"/>
        <dbReference type="ChEBI" id="CHEBI:15378"/>
        <dbReference type="ChEBI" id="CHEBI:30616"/>
        <dbReference type="ChEBI" id="CHEBI:43176"/>
        <dbReference type="ChEBI" id="CHEBI:68546"/>
        <dbReference type="ChEBI" id="CHEBI:456216"/>
        <dbReference type="EC" id="2.7.11.23"/>
    </reaction>
</comment>
<feature type="compositionally biased region" description="Polar residues" evidence="11">
    <location>
        <begin position="54"/>
        <end position="63"/>
    </location>
</feature>
<evidence type="ECO:0000259" key="12">
    <source>
        <dbReference type="PROSITE" id="PS50011"/>
    </source>
</evidence>
<dbReference type="Proteomes" id="UP000027195">
    <property type="component" value="Unassembled WGS sequence"/>
</dbReference>
<feature type="compositionally biased region" description="Polar residues" evidence="11">
    <location>
        <begin position="178"/>
        <end position="193"/>
    </location>
</feature>
<reference evidence="14" key="1">
    <citation type="journal article" date="2014" name="Proc. Natl. Acad. Sci. U.S.A.">
        <title>Extensive sampling of basidiomycete genomes demonstrates inadequacy of the white-rot/brown-rot paradigm for wood decay fungi.</title>
        <authorList>
            <person name="Riley R."/>
            <person name="Salamov A.A."/>
            <person name="Brown D.W."/>
            <person name="Nagy L.G."/>
            <person name="Floudas D."/>
            <person name="Held B.W."/>
            <person name="Levasseur A."/>
            <person name="Lombard V."/>
            <person name="Morin E."/>
            <person name="Otillar R."/>
            <person name="Lindquist E.A."/>
            <person name="Sun H."/>
            <person name="LaButti K.M."/>
            <person name="Schmutz J."/>
            <person name="Jabbour D."/>
            <person name="Luo H."/>
            <person name="Baker S.E."/>
            <person name="Pisabarro A.G."/>
            <person name="Walton J.D."/>
            <person name="Blanchette R.A."/>
            <person name="Henrissat B."/>
            <person name="Martin F."/>
            <person name="Cullen D."/>
            <person name="Hibbett D.S."/>
            <person name="Grigoriev I.V."/>
        </authorList>
    </citation>
    <scope>NUCLEOTIDE SEQUENCE [LARGE SCALE GENOMIC DNA]</scope>
    <source>
        <strain evidence="14">FD-172 SS1</strain>
    </source>
</reference>
<keyword evidence="4 10" id="KW-0547">Nucleotide-binding</keyword>
<keyword evidence="6 10" id="KW-0067">ATP-binding</keyword>
<dbReference type="InterPro" id="IPR008271">
    <property type="entry name" value="Ser/Thr_kinase_AS"/>
</dbReference>
<dbReference type="PANTHER" id="PTHR24056:SF546">
    <property type="entry name" value="CYCLIN-DEPENDENT KINASE 12"/>
    <property type="match status" value="1"/>
</dbReference>
<protein>
    <recommendedName>
        <fullName evidence="12">Protein kinase domain-containing protein</fullName>
    </recommendedName>
</protein>
<evidence type="ECO:0000256" key="9">
    <source>
        <dbReference type="ARBA" id="ARBA00049280"/>
    </source>
</evidence>
<keyword evidence="5" id="KW-0418">Kinase</keyword>
<dbReference type="SMART" id="SM00220">
    <property type="entry name" value="S_TKc"/>
    <property type="match status" value="1"/>
</dbReference>
<evidence type="ECO:0000313" key="14">
    <source>
        <dbReference type="Proteomes" id="UP000027195"/>
    </source>
</evidence>
<feature type="region of interest" description="Disordered" evidence="11">
    <location>
        <begin position="308"/>
        <end position="341"/>
    </location>
</feature>
<dbReference type="SUPFAM" id="SSF56112">
    <property type="entry name" value="Protein kinase-like (PK-like)"/>
    <property type="match status" value="1"/>
</dbReference>
<dbReference type="CDD" id="cd07840">
    <property type="entry name" value="STKc_CDK9_like"/>
    <property type="match status" value="1"/>
</dbReference>
<evidence type="ECO:0000256" key="6">
    <source>
        <dbReference type="ARBA" id="ARBA00022840"/>
    </source>
</evidence>
<comment type="catalytic activity">
    <reaction evidence="8">
        <text>L-seryl-[protein] + ATP = O-phospho-L-seryl-[protein] + ADP + H(+)</text>
        <dbReference type="Rhea" id="RHEA:17989"/>
        <dbReference type="Rhea" id="RHEA-COMP:9863"/>
        <dbReference type="Rhea" id="RHEA-COMP:11604"/>
        <dbReference type="ChEBI" id="CHEBI:15378"/>
        <dbReference type="ChEBI" id="CHEBI:29999"/>
        <dbReference type="ChEBI" id="CHEBI:30616"/>
        <dbReference type="ChEBI" id="CHEBI:83421"/>
        <dbReference type="ChEBI" id="CHEBI:456216"/>
        <dbReference type="EC" id="2.7.11.22"/>
    </reaction>
</comment>
<dbReference type="InterPro" id="IPR017441">
    <property type="entry name" value="Protein_kinase_ATP_BS"/>
</dbReference>
<dbReference type="GO" id="GO:0032968">
    <property type="term" value="P:positive regulation of transcription elongation by RNA polymerase II"/>
    <property type="evidence" value="ECO:0007669"/>
    <property type="project" value="TreeGrafter"/>
</dbReference>
<dbReference type="PANTHER" id="PTHR24056">
    <property type="entry name" value="CELL DIVISION PROTEIN KINASE"/>
    <property type="match status" value="1"/>
</dbReference>
<dbReference type="Pfam" id="PF00069">
    <property type="entry name" value="Pkinase"/>
    <property type="match status" value="1"/>
</dbReference>
<dbReference type="GO" id="GO:0005524">
    <property type="term" value="F:ATP binding"/>
    <property type="evidence" value="ECO:0007669"/>
    <property type="project" value="UniProtKB-UniRule"/>
</dbReference>
<feature type="domain" description="Protein kinase" evidence="12">
    <location>
        <begin position="344"/>
        <end position="628"/>
    </location>
</feature>
<feature type="compositionally biased region" description="Pro residues" evidence="11">
    <location>
        <begin position="271"/>
        <end position="280"/>
    </location>
</feature>
<dbReference type="AlphaFoldDB" id="A0A067N248"/>
<dbReference type="InterPro" id="IPR011009">
    <property type="entry name" value="Kinase-like_dom_sf"/>
</dbReference>
<evidence type="ECO:0000313" key="13">
    <source>
        <dbReference type="EMBL" id="KDQ21040.1"/>
    </source>
</evidence>
<dbReference type="PROSITE" id="PS00108">
    <property type="entry name" value="PROTEIN_KINASE_ST"/>
    <property type="match status" value="1"/>
</dbReference>
<feature type="binding site" evidence="10">
    <location>
        <position position="373"/>
    </location>
    <ligand>
        <name>ATP</name>
        <dbReference type="ChEBI" id="CHEBI:30616"/>
    </ligand>
</feature>
<dbReference type="Gene3D" id="3.30.200.20">
    <property type="entry name" value="Phosphorylase Kinase, domain 1"/>
    <property type="match status" value="1"/>
</dbReference>
<feature type="region of interest" description="Disordered" evidence="11">
    <location>
        <begin position="31"/>
        <end position="63"/>
    </location>
</feature>
<feature type="region of interest" description="Disordered" evidence="11">
    <location>
        <begin position="136"/>
        <end position="281"/>
    </location>
</feature>
<dbReference type="Gene3D" id="1.10.510.10">
    <property type="entry name" value="Transferase(Phosphotransferase) domain 1"/>
    <property type="match status" value="1"/>
</dbReference>
<dbReference type="PROSITE" id="PS00107">
    <property type="entry name" value="PROTEIN_KINASE_ATP"/>
    <property type="match status" value="1"/>
</dbReference>
<dbReference type="PROSITE" id="PS50011">
    <property type="entry name" value="PROTEIN_KINASE_DOM"/>
    <property type="match status" value="1"/>
</dbReference>
<evidence type="ECO:0000256" key="5">
    <source>
        <dbReference type="ARBA" id="ARBA00022777"/>
    </source>
</evidence>
<evidence type="ECO:0000256" key="8">
    <source>
        <dbReference type="ARBA" id="ARBA00048367"/>
    </source>
</evidence>
<dbReference type="EMBL" id="KL198017">
    <property type="protein sequence ID" value="KDQ21040.1"/>
    <property type="molecule type" value="Genomic_DNA"/>
</dbReference>
<dbReference type="GO" id="GO:0008353">
    <property type="term" value="F:RNA polymerase II CTD heptapeptide repeat kinase activity"/>
    <property type="evidence" value="ECO:0007669"/>
    <property type="project" value="UniProtKB-EC"/>
</dbReference>
<dbReference type="InterPro" id="IPR000719">
    <property type="entry name" value="Prot_kinase_dom"/>
</dbReference>
<comment type="catalytic activity">
    <reaction evidence="7">
        <text>L-threonyl-[protein] + ATP = O-phospho-L-threonyl-[protein] + ADP + H(+)</text>
        <dbReference type="Rhea" id="RHEA:46608"/>
        <dbReference type="Rhea" id="RHEA-COMP:11060"/>
        <dbReference type="Rhea" id="RHEA-COMP:11605"/>
        <dbReference type="ChEBI" id="CHEBI:15378"/>
        <dbReference type="ChEBI" id="CHEBI:30013"/>
        <dbReference type="ChEBI" id="CHEBI:30616"/>
        <dbReference type="ChEBI" id="CHEBI:61977"/>
        <dbReference type="ChEBI" id="CHEBI:456216"/>
        <dbReference type="EC" id="2.7.11.22"/>
    </reaction>
</comment>
<keyword evidence="3" id="KW-0808">Transferase</keyword>
<dbReference type="FunFam" id="3.30.200.20:FF:000375">
    <property type="entry name" value="Cell division related protein kinase 2"/>
    <property type="match status" value="1"/>
</dbReference>
<dbReference type="InParanoid" id="A0A067N248"/>
<proteinExistence type="inferred from homology"/>
<dbReference type="GO" id="GO:0008024">
    <property type="term" value="C:cyclin/CDK positive transcription elongation factor complex"/>
    <property type="evidence" value="ECO:0007669"/>
    <property type="project" value="TreeGrafter"/>
</dbReference>
<comment type="similarity">
    <text evidence="1">Belongs to the protein kinase superfamily. CMGC Ser/Thr protein kinase family. CDC2/CDKX subfamily.</text>
</comment>
<dbReference type="FunFam" id="1.10.510.10:FF:000415">
    <property type="entry name" value="CMGC/CDK/CRK7 protein kinase, variant"/>
    <property type="match status" value="1"/>
</dbReference>
<keyword evidence="14" id="KW-1185">Reference proteome</keyword>
<dbReference type="InterPro" id="IPR050108">
    <property type="entry name" value="CDK"/>
</dbReference>